<keyword evidence="1" id="KW-0472">Membrane</keyword>
<dbReference type="Proteomes" id="UP000242414">
    <property type="component" value="Unassembled WGS sequence"/>
</dbReference>
<accession>A0A1X0R7R2</accession>
<sequence length="57" mass="7045">MDPIVAMEYFLTIVLCFWLHWNINWILQSMEWFLEKVKRRIEIVADEDENTRESTIK</sequence>
<keyword evidence="1" id="KW-0812">Transmembrane</keyword>
<protein>
    <submittedName>
        <fullName evidence="2">Uncharacterized protein</fullName>
    </submittedName>
</protein>
<dbReference type="AlphaFoldDB" id="A0A1X0R7R2"/>
<reference evidence="2" key="1">
    <citation type="journal article" date="2016" name="Proc. Natl. Acad. Sci. U.S.A.">
        <title>Lipid metabolic changes in an early divergent fungus govern the establishment of a mutualistic symbiosis with endobacteria.</title>
        <authorList>
            <person name="Lastovetsky O.A."/>
            <person name="Gaspar M.L."/>
            <person name="Mondo S.J."/>
            <person name="LaButti K.M."/>
            <person name="Sandor L."/>
            <person name="Grigoriev I.V."/>
            <person name="Henry S.A."/>
            <person name="Pawlowska T.E."/>
        </authorList>
    </citation>
    <scope>NUCLEOTIDE SEQUENCE [LARGE SCALE GENOMIC DNA]</scope>
    <source>
        <strain evidence="2">ATCC 52814</strain>
    </source>
</reference>
<proteinExistence type="predicted"/>
<dbReference type="VEuPathDB" id="FungiDB:BCV72DRAFT_225678"/>
<name>A0A1X0R7R2_RHIZD</name>
<feature type="transmembrane region" description="Helical" evidence="1">
    <location>
        <begin position="6"/>
        <end position="27"/>
    </location>
</feature>
<organism evidence="2">
    <name type="scientific">Rhizopus microsporus var. microsporus</name>
    <dbReference type="NCBI Taxonomy" id="86635"/>
    <lineage>
        <taxon>Eukaryota</taxon>
        <taxon>Fungi</taxon>
        <taxon>Fungi incertae sedis</taxon>
        <taxon>Mucoromycota</taxon>
        <taxon>Mucoromycotina</taxon>
        <taxon>Mucoromycetes</taxon>
        <taxon>Mucorales</taxon>
        <taxon>Mucorineae</taxon>
        <taxon>Rhizopodaceae</taxon>
        <taxon>Rhizopus</taxon>
    </lineage>
</organism>
<dbReference type="EMBL" id="KV921894">
    <property type="protein sequence ID" value="ORE08052.1"/>
    <property type="molecule type" value="Genomic_DNA"/>
</dbReference>
<gene>
    <name evidence="2" type="ORF">BCV72DRAFT_225678</name>
</gene>
<evidence type="ECO:0000313" key="2">
    <source>
        <dbReference type="EMBL" id="ORE08052.1"/>
    </source>
</evidence>
<keyword evidence="1" id="KW-1133">Transmembrane helix</keyword>
<evidence type="ECO:0000256" key="1">
    <source>
        <dbReference type="SAM" id="Phobius"/>
    </source>
</evidence>